<evidence type="ECO:0000313" key="3">
    <source>
        <dbReference type="Proteomes" id="UP000334019"/>
    </source>
</evidence>
<proteinExistence type="predicted"/>
<dbReference type="RefSeq" id="WP_153760125.1">
    <property type="nucleotide sequence ID" value="NZ_CP045851.1"/>
</dbReference>
<accession>A0A5Q2RGR2</accession>
<dbReference type="Proteomes" id="UP000334019">
    <property type="component" value="Chromosome"/>
</dbReference>
<evidence type="ECO:0000256" key="1">
    <source>
        <dbReference type="SAM" id="Phobius"/>
    </source>
</evidence>
<protein>
    <submittedName>
        <fullName evidence="2">Uncharacterized protein</fullName>
    </submittedName>
</protein>
<keyword evidence="3" id="KW-1185">Reference proteome</keyword>
<feature type="transmembrane region" description="Helical" evidence="1">
    <location>
        <begin position="34"/>
        <end position="54"/>
    </location>
</feature>
<keyword evidence="1" id="KW-1133">Transmembrane helix</keyword>
<keyword evidence="1" id="KW-0812">Transmembrane</keyword>
<gene>
    <name evidence="2" type="ORF">GH723_13440</name>
</gene>
<keyword evidence="1" id="KW-0472">Membrane</keyword>
<dbReference type="EMBL" id="CP045851">
    <property type="protein sequence ID" value="QGG96019.1"/>
    <property type="molecule type" value="Genomic_DNA"/>
</dbReference>
<name>A0A5Q2RGR2_9ACTN</name>
<dbReference type="AlphaFoldDB" id="A0A5Q2RGR2"/>
<dbReference type="KEGG" id="atq:GH723_13440"/>
<organism evidence="2 3">
    <name type="scientific">Actinomarinicola tropica</name>
    <dbReference type="NCBI Taxonomy" id="2789776"/>
    <lineage>
        <taxon>Bacteria</taxon>
        <taxon>Bacillati</taxon>
        <taxon>Actinomycetota</taxon>
        <taxon>Acidimicrobiia</taxon>
        <taxon>Acidimicrobiales</taxon>
        <taxon>Iamiaceae</taxon>
        <taxon>Actinomarinicola</taxon>
    </lineage>
</organism>
<evidence type="ECO:0000313" key="2">
    <source>
        <dbReference type="EMBL" id="QGG96019.1"/>
    </source>
</evidence>
<sequence length="87" mass="9082">MTAVVVAALLLLVAFRMTQPPGTFLTATERIGRAGVVITTAVLCIGAALTSFGFAQAVHQKLLRSFLTAQITSLVAACLLILALVVR</sequence>
<feature type="transmembrane region" description="Helical" evidence="1">
    <location>
        <begin position="66"/>
        <end position="86"/>
    </location>
</feature>
<reference evidence="2 3" key="1">
    <citation type="submission" date="2019-11" db="EMBL/GenBank/DDBJ databases">
        <authorList>
            <person name="He Y."/>
        </authorList>
    </citation>
    <scope>NUCLEOTIDE SEQUENCE [LARGE SCALE GENOMIC DNA]</scope>
    <source>
        <strain evidence="2 3">SCSIO 58843</strain>
    </source>
</reference>